<protein>
    <submittedName>
        <fullName evidence="1">Uncharacterized protein</fullName>
    </submittedName>
</protein>
<sequence length="182" mass="20891">MASSAQQYEADGDAVMHSAHQPVFDKHVTSTKRPSDSVAVDDVSNEEILILINQRIGTVKNEQIPDLDELFKRKLKINLAEDDIDARVLKYYRDFATIIENNGLEKILGVGNPEAQGFADRMKMRCSILIDNLEPRMVRDDVRRHCKYACREAKKTISCSSISLRRRQGHSTSIICWRWSRR</sequence>
<dbReference type="InParanoid" id="D0P291"/>
<dbReference type="EMBL" id="DS028279">
    <property type="protein sequence ID" value="EEY55842.1"/>
    <property type="molecule type" value="Genomic_DNA"/>
</dbReference>
<dbReference type="OrthoDB" id="125131at2759"/>
<dbReference type="Proteomes" id="UP000006643">
    <property type="component" value="Unassembled WGS sequence"/>
</dbReference>
<dbReference type="RefSeq" id="XP_002895575.1">
    <property type="nucleotide sequence ID" value="XM_002895529.1"/>
</dbReference>
<organism evidence="1 2">
    <name type="scientific">Phytophthora infestans (strain T30-4)</name>
    <name type="common">Potato late blight agent</name>
    <dbReference type="NCBI Taxonomy" id="403677"/>
    <lineage>
        <taxon>Eukaryota</taxon>
        <taxon>Sar</taxon>
        <taxon>Stramenopiles</taxon>
        <taxon>Oomycota</taxon>
        <taxon>Peronosporomycetes</taxon>
        <taxon>Peronosporales</taxon>
        <taxon>Peronosporaceae</taxon>
        <taxon>Phytophthora</taxon>
    </lineage>
</organism>
<dbReference type="VEuPathDB" id="FungiDB:PITG_20481"/>
<dbReference type="HOGENOM" id="CLU_1484773_0_0_1"/>
<gene>
    <name evidence="1" type="ORF">PITG_20481</name>
</gene>
<proteinExistence type="predicted"/>
<evidence type="ECO:0000313" key="2">
    <source>
        <dbReference type="Proteomes" id="UP000006643"/>
    </source>
</evidence>
<dbReference type="KEGG" id="pif:PITG_20481"/>
<dbReference type="AlphaFoldDB" id="D0P291"/>
<accession>D0P291</accession>
<reference evidence="2" key="1">
    <citation type="journal article" date="2009" name="Nature">
        <title>Genome sequence and analysis of the Irish potato famine pathogen Phytophthora infestans.</title>
        <authorList>
            <consortium name="The Broad Institute Genome Sequencing Platform"/>
            <person name="Haas B.J."/>
            <person name="Kamoun S."/>
            <person name="Zody M.C."/>
            <person name="Jiang R.H."/>
            <person name="Handsaker R.E."/>
            <person name="Cano L.M."/>
            <person name="Grabherr M."/>
            <person name="Kodira C.D."/>
            <person name="Raffaele S."/>
            <person name="Torto-Alalibo T."/>
            <person name="Bozkurt T.O."/>
            <person name="Ah-Fong A.M."/>
            <person name="Alvarado L."/>
            <person name="Anderson V.L."/>
            <person name="Armstrong M.R."/>
            <person name="Avrova A."/>
            <person name="Baxter L."/>
            <person name="Beynon J."/>
            <person name="Boevink P.C."/>
            <person name="Bollmann S.R."/>
            <person name="Bos J.I."/>
            <person name="Bulone V."/>
            <person name="Cai G."/>
            <person name="Cakir C."/>
            <person name="Carrington J.C."/>
            <person name="Chawner M."/>
            <person name="Conti L."/>
            <person name="Costanzo S."/>
            <person name="Ewan R."/>
            <person name="Fahlgren N."/>
            <person name="Fischbach M.A."/>
            <person name="Fugelstad J."/>
            <person name="Gilroy E.M."/>
            <person name="Gnerre S."/>
            <person name="Green P.J."/>
            <person name="Grenville-Briggs L.J."/>
            <person name="Griffith J."/>
            <person name="Grunwald N.J."/>
            <person name="Horn K."/>
            <person name="Horner N.R."/>
            <person name="Hu C.H."/>
            <person name="Huitema E."/>
            <person name="Jeong D.H."/>
            <person name="Jones A.M."/>
            <person name="Jones J.D."/>
            <person name="Jones R.W."/>
            <person name="Karlsson E.K."/>
            <person name="Kunjeti S.G."/>
            <person name="Lamour K."/>
            <person name="Liu Z."/>
            <person name="Ma L."/>
            <person name="Maclean D."/>
            <person name="Chibucos M.C."/>
            <person name="McDonald H."/>
            <person name="McWalters J."/>
            <person name="Meijer H.J."/>
            <person name="Morgan W."/>
            <person name="Morris P.F."/>
            <person name="Munro C.A."/>
            <person name="O'Neill K."/>
            <person name="Ospina-Giraldo M."/>
            <person name="Pinzon A."/>
            <person name="Pritchard L."/>
            <person name="Ramsahoye B."/>
            <person name="Ren Q."/>
            <person name="Restrepo S."/>
            <person name="Roy S."/>
            <person name="Sadanandom A."/>
            <person name="Savidor A."/>
            <person name="Schornack S."/>
            <person name="Schwartz D.C."/>
            <person name="Schumann U.D."/>
            <person name="Schwessinger B."/>
            <person name="Seyer L."/>
            <person name="Sharpe T."/>
            <person name="Silvar C."/>
            <person name="Song J."/>
            <person name="Studholme D.J."/>
            <person name="Sykes S."/>
            <person name="Thines M."/>
            <person name="van de Vondervoort P.J."/>
            <person name="Phuntumart V."/>
            <person name="Wawra S."/>
            <person name="Weide R."/>
            <person name="Win J."/>
            <person name="Young C."/>
            <person name="Zhou S."/>
            <person name="Fry W."/>
            <person name="Meyers B.C."/>
            <person name="van West P."/>
            <person name="Ristaino J."/>
            <person name="Govers F."/>
            <person name="Birch P.R."/>
            <person name="Whisson S.C."/>
            <person name="Judelson H.S."/>
            <person name="Nusbaum C."/>
        </authorList>
    </citation>
    <scope>NUCLEOTIDE SEQUENCE [LARGE SCALE GENOMIC DNA]</scope>
    <source>
        <strain evidence="2">T30-4</strain>
    </source>
</reference>
<name>D0P291_PHYIT</name>
<keyword evidence="2" id="KW-1185">Reference proteome</keyword>
<evidence type="ECO:0000313" key="1">
    <source>
        <dbReference type="EMBL" id="EEY55842.1"/>
    </source>
</evidence>
<dbReference type="GeneID" id="9480232"/>
<dbReference type="eggNOG" id="KOG0017">
    <property type="taxonomic scope" value="Eukaryota"/>
</dbReference>